<dbReference type="GeneID" id="43591793"/>
<reference evidence="3" key="1">
    <citation type="submission" date="2017-08" db="EMBL/GenBank/DDBJ databases">
        <authorList>
            <person name="Cuomo C."/>
            <person name="Billmyre B."/>
            <person name="Heitman J."/>
        </authorList>
    </citation>
    <scope>NUCLEOTIDE SEQUENCE</scope>
    <source>
        <strain evidence="3">CBS 12478</strain>
    </source>
</reference>
<name>A0AAJ8LJ17_9TREE</name>
<dbReference type="AlphaFoldDB" id="A0AAJ8LJ17"/>
<feature type="compositionally biased region" description="Basic and acidic residues" evidence="2">
    <location>
        <begin position="271"/>
        <end position="292"/>
    </location>
</feature>
<gene>
    <name evidence="3" type="ORF">CI109_102090</name>
</gene>
<evidence type="ECO:0000256" key="2">
    <source>
        <dbReference type="SAM" id="MobiDB-lite"/>
    </source>
</evidence>
<dbReference type="EMBL" id="CP144054">
    <property type="protein sequence ID" value="WWD17649.1"/>
    <property type="molecule type" value="Genomic_DNA"/>
</dbReference>
<sequence>MYASSRLTVLEYTISATHQSMCRVVSQMQPKQRSNTDIIVIDQKTELSSGHRLQAQPLLTISDLTPPPSSPINETSENCERATDPTNDESQPTDTFDILMEVQRELEENQQRLKEDQIRIENLQQEKEDKDKLHAQEIKQLRNAVSIWKALAEARARRSFNAEETIDKLEEELRKRDREKARLNYKVGQQRSDLYGQQIANGLLEYRDAQWKGLCVRQAKVIQQLGEQATINDAIDCSQEASSTTSVMITNKKRKRVKSRSPALEPSNATHQREKEAPLTRPSDELPDDRYPRMTLPSDFFKCDLDSDSDSSYEDNLEDEDLSSSASDYERASTRKFKLASDKFGSWDPKRTLRNLNG</sequence>
<reference evidence="3" key="2">
    <citation type="submission" date="2024-01" db="EMBL/GenBank/DDBJ databases">
        <title>Comparative genomics of Cryptococcus and Kwoniella reveals pathogenesis evolution and contrasting modes of karyotype evolution via chromosome fusion or intercentromeric recombination.</title>
        <authorList>
            <person name="Coelho M.A."/>
            <person name="David-Palma M."/>
            <person name="Shea T."/>
            <person name="Bowers K."/>
            <person name="McGinley-Smith S."/>
            <person name="Mohammad A.W."/>
            <person name="Gnirke A."/>
            <person name="Yurkov A.M."/>
            <person name="Nowrousian M."/>
            <person name="Sun S."/>
            <person name="Cuomo C.A."/>
            <person name="Heitman J."/>
        </authorList>
    </citation>
    <scope>NUCLEOTIDE SEQUENCE</scope>
    <source>
        <strain evidence="3">CBS 12478</strain>
    </source>
</reference>
<feature type="region of interest" description="Disordered" evidence="2">
    <location>
        <begin position="60"/>
        <end position="93"/>
    </location>
</feature>
<feature type="compositionally biased region" description="Acidic residues" evidence="2">
    <location>
        <begin position="306"/>
        <end position="322"/>
    </location>
</feature>
<evidence type="ECO:0000313" key="3">
    <source>
        <dbReference type="EMBL" id="WWD17649.1"/>
    </source>
</evidence>
<feature type="coiled-coil region" evidence="1">
    <location>
        <begin position="96"/>
        <end position="186"/>
    </location>
</feature>
<dbReference type="RefSeq" id="XP_031858060.2">
    <property type="nucleotide sequence ID" value="XM_032007622.2"/>
</dbReference>
<accession>A0AAJ8LJ17</accession>
<proteinExistence type="predicted"/>
<feature type="compositionally biased region" description="Polar residues" evidence="2">
    <location>
        <begin position="84"/>
        <end position="93"/>
    </location>
</feature>
<feature type="compositionally biased region" description="Polar residues" evidence="2">
    <location>
        <begin position="240"/>
        <end position="249"/>
    </location>
</feature>
<protein>
    <submittedName>
        <fullName evidence="3">Uncharacterized protein</fullName>
    </submittedName>
</protein>
<organism evidence="3 4">
    <name type="scientific">Kwoniella shandongensis</name>
    <dbReference type="NCBI Taxonomy" id="1734106"/>
    <lineage>
        <taxon>Eukaryota</taxon>
        <taxon>Fungi</taxon>
        <taxon>Dikarya</taxon>
        <taxon>Basidiomycota</taxon>
        <taxon>Agaricomycotina</taxon>
        <taxon>Tremellomycetes</taxon>
        <taxon>Tremellales</taxon>
        <taxon>Cryptococcaceae</taxon>
        <taxon>Kwoniella</taxon>
    </lineage>
</organism>
<dbReference type="Proteomes" id="UP000322225">
    <property type="component" value="Chromosome 4"/>
</dbReference>
<evidence type="ECO:0000256" key="1">
    <source>
        <dbReference type="SAM" id="Coils"/>
    </source>
</evidence>
<keyword evidence="4" id="KW-1185">Reference proteome</keyword>
<feature type="region of interest" description="Disordered" evidence="2">
    <location>
        <begin position="240"/>
        <end position="292"/>
    </location>
</feature>
<keyword evidence="1" id="KW-0175">Coiled coil</keyword>
<evidence type="ECO:0000313" key="4">
    <source>
        <dbReference type="Proteomes" id="UP000322225"/>
    </source>
</evidence>
<feature type="region of interest" description="Disordered" evidence="2">
    <location>
        <begin position="305"/>
        <end position="334"/>
    </location>
</feature>
<dbReference type="KEGG" id="ksn:43591793"/>